<name>A0A7T7CD43_9BACI</name>
<keyword evidence="5" id="KW-1185">Reference proteome</keyword>
<dbReference type="Pfam" id="PF11611">
    <property type="entry name" value="DUF4352"/>
    <property type="match status" value="1"/>
</dbReference>
<evidence type="ECO:0000256" key="1">
    <source>
        <dbReference type="ARBA" id="ARBA00022729"/>
    </source>
</evidence>
<evidence type="ECO:0000259" key="3">
    <source>
        <dbReference type="Pfam" id="PF11611"/>
    </source>
</evidence>
<proteinExistence type="predicted"/>
<feature type="region of interest" description="Disordered" evidence="2">
    <location>
        <begin position="1"/>
        <end position="41"/>
    </location>
</feature>
<feature type="compositionally biased region" description="Acidic residues" evidence="2">
    <location>
        <begin position="1"/>
        <end position="23"/>
    </location>
</feature>
<dbReference type="InterPro" id="IPR029050">
    <property type="entry name" value="Immunoprotect_excell_Ig-like"/>
</dbReference>
<feature type="domain" description="DUF4352" evidence="3">
    <location>
        <begin position="36"/>
        <end position="134"/>
    </location>
</feature>
<dbReference type="EMBL" id="CP054705">
    <property type="protein sequence ID" value="QQK77624.1"/>
    <property type="molecule type" value="Genomic_DNA"/>
</dbReference>
<feature type="compositionally biased region" description="Polar residues" evidence="2">
    <location>
        <begin position="24"/>
        <end position="38"/>
    </location>
</feature>
<evidence type="ECO:0000256" key="2">
    <source>
        <dbReference type="SAM" id="MobiDB-lite"/>
    </source>
</evidence>
<organism evidence="4 5">
    <name type="scientific">Salicibibacter cibarius</name>
    <dbReference type="NCBI Taxonomy" id="2743000"/>
    <lineage>
        <taxon>Bacteria</taxon>
        <taxon>Bacillati</taxon>
        <taxon>Bacillota</taxon>
        <taxon>Bacilli</taxon>
        <taxon>Bacillales</taxon>
        <taxon>Bacillaceae</taxon>
        <taxon>Salicibibacter</taxon>
    </lineage>
</organism>
<protein>
    <submittedName>
        <fullName evidence="4">DUF4352 domain-containing protein</fullName>
    </submittedName>
</protein>
<reference evidence="4 5" key="1">
    <citation type="submission" date="2020-06" db="EMBL/GenBank/DDBJ databases">
        <title>Genomic analysis of Salicibibacter sp. NKC5-3.</title>
        <authorList>
            <person name="Oh Y.J."/>
        </authorList>
    </citation>
    <scope>NUCLEOTIDE SEQUENCE [LARGE SCALE GENOMIC DNA]</scope>
    <source>
        <strain evidence="4 5">NKC5-3</strain>
    </source>
</reference>
<sequence>MIDESEDDEGDNGSSEEDFEEDQQLTLGETGTYDSNMGTFDITPNDVWAEDEYEGDSPENDHFIFIDVTIENVSDQTVDGLDLADSDLMNESESYVGTYWDDGFEGEEVGPGDSIDGEIIFDISETNSYELIYGLNLGSLANEVRWEFDESELEE</sequence>
<dbReference type="KEGG" id="scia:HUG15_19900"/>
<dbReference type="InterPro" id="IPR029051">
    <property type="entry name" value="DUF4352"/>
</dbReference>
<dbReference type="Gene3D" id="2.60.40.1240">
    <property type="match status" value="1"/>
</dbReference>
<gene>
    <name evidence="4" type="ORF">HUG15_19900</name>
</gene>
<dbReference type="AlphaFoldDB" id="A0A7T7CD43"/>
<keyword evidence="1" id="KW-0732">Signal</keyword>
<evidence type="ECO:0000313" key="5">
    <source>
        <dbReference type="Proteomes" id="UP000595823"/>
    </source>
</evidence>
<evidence type="ECO:0000313" key="4">
    <source>
        <dbReference type="EMBL" id="QQK77624.1"/>
    </source>
</evidence>
<accession>A0A7T7CD43</accession>
<dbReference type="Proteomes" id="UP000595823">
    <property type="component" value="Chromosome"/>
</dbReference>
<dbReference type="RefSeq" id="WP_200125129.1">
    <property type="nucleotide sequence ID" value="NZ_CP054705.1"/>
</dbReference>